<accession>A0A9N8VR76</accession>
<dbReference type="EMBL" id="CAJVPV010000579">
    <property type="protein sequence ID" value="CAG8463875.1"/>
    <property type="molecule type" value="Genomic_DNA"/>
</dbReference>
<comment type="caution">
    <text evidence="1">The sequence shown here is derived from an EMBL/GenBank/DDBJ whole genome shotgun (WGS) entry which is preliminary data.</text>
</comment>
<gene>
    <name evidence="1" type="ORF">AMORRO_LOCUS1532</name>
</gene>
<name>A0A9N8VR76_9GLOM</name>
<dbReference type="Gene3D" id="1.10.150.50">
    <property type="entry name" value="Transcription Factor, Ets-1"/>
    <property type="match status" value="1"/>
</dbReference>
<proteinExistence type="predicted"/>
<dbReference type="InterPro" id="IPR013761">
    <property type="entry name" value="SAM/pointed_sf"/>
</dbReference>
<sequence>MSISKTEHNAYLVEYWDTETLILHLQEQGLKLDDEDFAIIRKEKIVGLDFLDLTEEKFRSYGLAGGPAMRLAKEANALKTAPKRPFSSYRSLKEVLAKYDLNNGVTSIPQFKPAVLDNDTDLRKGVKRVMEVIVGLLKDRVMIDSAPDIKRRRVEEIKK</sequence>
<reference evidence="1" key="1">
    <citation type="submission" date="2021-06" db="EMBL/GenBank/DDBJ databases">
        <authorList>
            <person name="Kallberg Y."/>
            <person name="Tangrot J."/>
            <person name="Rosling A."/>
        </authorList>
    </citation>
    <scope>NUCLEOTIDE SEQUENCE</scope>
    <source>
        <strain evidence="1">CL551</strain>
    </source>
</reference>
<dbReference type="Proteomes" id="UP000789342">
    <property type="component" value="Unassembled WGS sequence"/>
</dbReference>
<protein>
    <submittedName>
        <fullName evidence="1">2909_t:CDS:1</fullName>
    </submittedName>
</protein>
<dbReference type="AlphaFoldDB" id="A0A9N8VR76"/>
<evidence type="ECO:0000313" key="2">
    <source>
        <dbReference type="Proteomes" id="UP000789342"/>
    </source>
</evidence>
<evidence type="ECO:0000313" key="1">
    <source>
        <dbReference type="EMBL" id="CAG8463875.1"/>
    </source>
</evidence>
<organism evidence="1 2">
    <name type="scientific">Acaulospora morrowiae</name>
    <dbReference type="NCBI Taxonomy" id="94023"/>
    <lineage>
        <taxon>Eukaryota</taxon>
        <taxon>Fungi</taxon>
        <taxon>Fungi incertae sedis</taxon>
        <taxon>Mucoromycota</taxon>
        <taxon>Glomeromycotina</taxon>
        <taxon>Glomeromycetes</taxon>
        <taxon>Diversisporales</taxon>
        <taxon>Acaulosporaceae</taxon>
        <taxon>Acaulospora</taxon>
    </lineage>
</organism>
<keyword evidence="2" id="KW-1185">Reference proteome</keyword>
<dbReference type="OrthoDB" id="2411625at2759"/>